<comment type="caution">
    <text evidence="1">The sequence shown here is derived from an EMBL/GenBank/DDBJ whole genome shotgun (WGS) entry which is preliminary data.</text>
</comment>
<dbReference type="Proteomes" id="UP000692954">
    <property type="component" value="Unassembled WGS sequence"/>
</dbReference>
<sequence>MKDKYNMMIRRKIKKQSPKKFQNIDDQLSSPLITNEILLQKYPSYSQSENSSPDSAREEPGSMLEFLLHLENSNYSPFFQNY</sequence>
<accession>A0A8S1L965</accession>
<dbReference type="AlphaFoldDB" id="A0A8S1L965"/>
<reference evidence="1" key="1">
    <citation type="submission" date="2021-01" db="EMBL/GenBank/DDBJ databases">
        <authorList>
            <consortium name="Genoscope - CEA"/>
            <person name="William W."/>
        </authorList>
    </citation>
    <scope>NUCLEOTIDE SEQUENCE</scope>
</reference>
<evidence type="ECO:0000313" key="1">
    <source>
        <dbReference type="EMBL" id="CAD8064368.1"/>
    </source>
</evidence>
<organism evidence="1 2">
    <name type="scientific">Paramecium sonneborni</name>
    <dbReference type="NCBI Taxonomy" id="65129"/>
    <lineage>
        <taxon>Eukaryota</taxon>
        <taxon>Sar</taxon>
        <taxon>Alveolata</taxon>
        <taxon>Ciliophora</taxon>
        <taxon>Intramacronucleata</taxon>
        <taxon>Oligohymenophorea</taxon>
        <taxon>Peniculida</taxon>
        <taxon>Parameciidae</taxon>
        <taxon>Paramecium</taxon>
    </lineage>
</organism>
<protein>
    <submittedName>
        <fullName evidence="1">Uncharacterized protein</fullName>
    </submittedName>
</protein>
<gene>
    <name evidence="1" type="ORF">PSON_ATCC_30995.1.T0190080</name>
</gene>
<proteinExistence type="predicted"/>
<keyword evidence="2" id="KW-1185">Reference proteome</keyword>
<dbReference type="EMBL" id="CAJJDN010000019">
    <property type="protein sequence ID" value="CAD8064368.1"/>
    <property type="molecule type" value="Genomic_DNA"/>
</dbReference>
<evidence type="ECO:0000313" key="2">
    <source>
        <dbReference type="Proteomes" id="UP000692954"/>
    </source>
</evidence>
<name>A0A8S1L965_9CILI</name>
<dbReference type="OrthoDB" id="290353at2759"/>